<sequence length="86" mass="9264">MEQDYRNESQVRRLYHLPVTASPSFASQVEGGQAQCCTATMSMLMEMATESVCSSSDVRPDGESSQMTGISLVDAVAAALEKTKRA</sequence>
<comment type="caution">
    <text evidence="1">The sequence shown here is derived from an EMBL/GenBank/DDBJ whole genome shotgun (WGS) entry which is preliminary data.</text>
</comment>
<dbReference type="EMBL" id="QKXF01000531">
    <property type="protein sequence ID" value="RQM10808.1"/>
    <property type="molecule type" value="Genomic_DNA"/>
</dbReference>
<reference evidence="3 4" key="1">
    <citation type="submission" date="2018-06" db="EMBL/GenBank/DDBJ databases">
        <title>Comparative genomics of downy mildews reveals potential adaptations to biotrophy.</title>
        <authorList>
            <person name="Fletcher K."/>
            <person name="Klosterman S.J."/>
            <person name="Derevnina L."/>
            <person name="Martin F."/>
            <person name="Koike S."/>
            <person name="Reyes Chin-Wo S."/>
            <person name="Mou B."/>
            <person name="Michelmore R."/>
        </authorList>
    </citation>
    <scope>NUCLEOTIDE SEQUENCE [LARGE SCALE GENOMIC DNA]</scope>
    <source>
        <strain evidence="2 4">R13</strain>
        <strain evidence="1 3">R14</strain>
    </source>
</reference>
<dbReference type="VEuPathDB" id="FungiDB:DD237_006918"/>
<dbReference type="EMBL" id="QLLG01000067">
    <property type="protein sequence ID" value="RMX68505.1"/>
    <property type="molecule type" value="Genomic_DNA"/>
</dbReference>
<proteinExistence type="predicted"/>
<name>A0A3M6VNJ5_9STRA</name>
<gene>
    <name evidence="2" type="ORF">DD237_006918</name>
    <name evidence="1" type="ORF">DD238_005531</name>
</gene>
<evidence type="ECO:0000313" key="3">
    <source>
        <dbReference type="Proteomes" id="UP000282087"/>
    </source>
</evidence>
<keyword evidence="3" id="KW-1185">Reference proteome</keyword>
<evidence type="ECO:0000313" key="4">
    <source>
        <dbReference type="Proteomes" id="UP000286097"/>
    </source>
</evidence>
<accession>A0A3M6VNJ5</accession>
<dbReference type="Proteomes" id="UP000286097">
    <property type="component" value="Unassembled WGS sequence"/>
</dbReference>
<dbReference type="Proteomes" id="UP000282087">
    <property type="component" value="Unassembled WGS sequence"/>
</dbReference>
<dbReference type="AlphaFoldDB" id="A0A3M6VNJ5"/>
<organism evidence="1 3">
    <name type="scientific">Peronospora effusa</name>
    <dbReference type="NCBI Taxonomy" id="542832"/>
    <lineage>
        <taxon>Eukaryota</taxon>
        <taxon>Sar</taxon>
        <taxon>Stramenopiles</taxon>
        <taxon>Oomycota</taxon>
        <taxon>Peronosporomycetes</taxon>
        <taxon>Peronosporales</taxon>
        <taxon>Peronosporaceae</taxon>
        <taxon>Peronospora</taxon>
    </lineage>
</organism>
<protein>
    <submittedName>
        <fullName evidence="1">Uncharacterized protein</fullName>
    </submittedName>
</protein>
<evidence type="ECO:0000313" key="2">
    <source>
        <dbReference type="EMBL" id="RQM10808.1"/>
    </source>
</evidence>
<evidence type="ECO:0000313" key="1">
    <source>
        <dbReference type="EMBL" id="RMX68505.1"/>
    </source>
</evidence>